<dbReference type="RefSeq" id="WP_229672893.1">
    <property type="nucleotide sequence ID" value="NZ_BMJV01000001.1"/>
</dbReference>
<name>A0A8J3EF14_9RHOB</name>
<dbReference type="InterPro" id="IPR007497">
    <property type="entry name" value="SIMPL/DUF541"/>
</dbReference>
<dbReference type="Pfam" id="PF04402">
    <property type="entry name" value="SIMPL"/>
    <property type="match status" value="1"/>
</dbReference>
<evidence type="ECO:0000313" key="3">
    <source>
        <dbReference type="Proteomes" id="UP000617145"/>
    </source>
</evidence>
<dbReference type="Proteomes" id="UP000617145">
    <property type="component" value="Unassembled WGS sequence"/>
</dbReference>
<protein>
    <recommendedName>
        <fullName evidence="4">SIMPL domain-containing protein</fullName>
    </recommendedName>
</protein>
<accession>A0A8J3EF14</accession>
<gene>
    <name evidence="2" type="ORF">GCM10011415_05740</name>
</gene>
<dbReference type="InterPro" id="IPR052022">
    <property type="entry name" value="26kDa_periplasmic_antigen"/>
</dbReference>
<evidence type="ECO:0008006" key="4">
    <source>
        <dbReference type="Google" id="ProtNLM"/>
    </source>
</evidence>
<feature type="chain" id="PRO_5035228928" description="SIMPL domain-containing protein" evidence="1">
    <location>
        <begin position="32"/>
        <end position="242"/>
    </location>
</feature>
<dbReference type="Gene3D" id="3.30.70.2970">
    <property type="entry name" value="Protein of unknown function (DUF541), domain 2"/>
    <property type="match status" value="1"/>
</dbReference>
<sequence length="242" mass="24531">MSPRTRAAMRPLTLALLCGLALPLLSGAASAQETQPRLTVTGEGQASATPDMATVTIGVSATAPEAGPAMDAASESARAILDRLDSLGIDPRDRQTSDLSLQPIWSDGGPGVAPAVTGYEAGNMLTVRVRALDSLGDVLGAVTSDGANRLSGLTFGLQDPDPVMEEARRDAVADAMARAQVLADAAGVTLGPVIEMSEQGGGYAPKPMMEMRAASAPPIASGEATMSARVNMVFGLGGEAAE</sequence>
<reference evidence="2" key="2">
    <citation type="submission" date="2020-09" db="EMBL/GenBank/DDBJ databases">
        <authorList>
            <person name="Sun Q."/>
            <person name="Zhou Y."/>
        </authorList>
    </citation>
    <scope>NUCLEOTIDE SEQUENCE</scope>
    <source>
        <strain evidence="2">CGMCC 1.15762</strain>
    </source>
</reference>
<feature type="signal peptide" evidence="1">
    <location>
        <begin position="1"/>
        <end position="31"/>
    </location>
</feature>
<dbReference type="AlphaFoldDB" id="A0A8J3EF14"/>
<keyword evidence="3" id="KW-1185">Reference proteome</keyword>
<proteinExistence type="predicted"/>
<comment type="caution">
    <text evidence="2">The sequence shown here is derived from an EMBL/GenBank/DDBJ whole genome shotgun (WGS) entry which is preliminary data.</text>
</comment>
<dbReference type="Gene3D" id="3.30.110.170">
    <property type="entry name" value="Protein of unknown function (DUF541), domain 1"/>
    <property type="match status" value="1"/>
</dbReference>
<organism evidence="2 3">
    <name type="scientific">Salipiger pallidus</name>
    <dbReference type="NCBI Taxonomy" id="1775170"/>
    <lineage>
        <taxon>Bacteria</taxon>
        <taxon>Pseudomonadati</taxon>
        <taxon>Pseudomonadota</taxon>
        <taxon>Alphaproteobacteria</taxon>
        <taxon>Rhodobacterales</taxon>
        <taxon>Roseobacteraceae</taxon>
        <taxon>Salipiger</taxon>
    </lineage>
</organism>
<keyword evidence="1" id="KW-0732">Signal</keyword>
<dbReference type="PANTHER" id="PTHR34387:SF1">
    <property type="entry name" value="PERIPLASMIC IMMUNOGENIC PROTEIN"/>
    <property type="match status" value="1"/>
</dbReference>
<dbReference type="PANTHER" id="PTHR34387">
    <property type="entry name" value="SLR1258 PROTEIN"/>
    <property type="match status" value="1"/>
</dbReference>
<evidence type="ECO:0000256" key="1">
    <source>
        <dbReference type="SAM" id="SignalP"/>
    </source>
</evidence>
<reference evidence="2" key="1">
    <citation type="journal article" date="2014" name="Int. J. Syst. Evol. Microbiol.">
        <title>Complete genome sequence of Corynebacterium casei LMG S-19264T (=DSM 44701T), isolated from a smear-ripened cheese.</title>
        <authorList>
            <consortium name="US DOE Joint Genome Institute (JGI-PGF)"/>
            <person name="Walter F."/>
            <person name="Albersmeier A."/>
            <person name="Kalinowski J."/>
            <person name="Ruckert C."/>
        </authorList>
    </citation>
    <scope>NUCLEOTIDE SEQUENCE</scope>
    <source>
        <strain evidence="2">CGMCC 1.15762</strain>
    </source>
</reference>
<dbReference type="EMBL" id="BMJV01000001">
    <property type="protein sequence ID" value="GGG62337.1"/>
    <property type="molecule type" value="Genomic_DNA"/>
</dbReference>
<dbReference type="GO" id="GO:0006974">
    <property type="term" value="P:DNA damage response"/>
    <property type="evidence" value="ECO:0007669"/>
    <property type="project" value="TreeGrafter"/>
</dbReference>
<evidence type="ECO:0000313" key="2">
    <source>
        <dbReference type="EMBL" id="GGG62337.1"/>
    </source>
</evidence>